<dbReference type="SUPFAM" id="SSF52540">
    <property type="entry name" value="P-loop containing nucleoside triphosphate hydrolases"/>
    <property type="match status" value="1"/>
</dbReference>
<evidence type="ECO:0000256" key="4">
    <source>
        <dbReference type="ARBA" id="ARBA00023134"/>
    </source>
</evidence>
<feature type="compositionally biased region" description="Polar residues" evidence="7">
    <location>
        <begin position="533"/>
        <end position="542"/>
    </location>
</feature>
<feature type="compositionally biased region" description="Polar residues" evidence="7">
    <location>
        <begin position="3185"/>
        <end position="3198"/>
    </location>
</feature>
<feature type="compositionally biased region" description="Basic and acidic residues" evidence="7">
    <location>
        <begin position="110"/>
        <end position="124"/>
    </location>
</feature>
<feature type="compositionally biased region" description="Basic and acidic residues" evidence="7">
    <location>
        <begin position="2004"/>
        <end position="2038"/>
    </location>
</feature>
<name>A0A9D3T6N4_MEGAT</name>
<feature type="compositionally biased region" description="Polar residues" evidence="7">
    <location>
        <begin position="2089"/>
        <end position="2098"/>
    </location>
</feature>
<feature type="compositionally biased region" description="Basic and acidic residues" evidence="7">
    <location>
        <begin position="3164"/>
        <end position="3174"/>
    </location>
</feature>
<feature type="compositionally biased region" description="Basic and acidic residues" evidence="7">
    <location>
        <begin position="662"/>
        <end position="706"/>
    </location>
</feature>
<feature type="compositionally biased region" description="Basic and acidic residues" evidence="7">
    <location>
        <begin position="2922"/>
        <end position="2953"/>
    </location>
</feature>
<feature type="compositionally biased region" description="Basic and acidic residues" evidence="7">
    <location>
        <begin position="1552"/>
        <end position="1586"/>
    </location>
</feature>
<keyword evidence="1" id="KW-0479">Metal-binding</keyword>
<feature type="compositionally biased region" description="Acidic residues" evidence="7">
    <location>
        <begin position="3248"/>
        <end position="3259"/>
    </location>
</feature>
<keyword evidence="2" id="KW-0547">Nucleotide-binding</keyword>
<dbReference type="SMART" id="SM00176">
    <property type="entry name" value="RAN"/>
    <property type="match status" value="1"/>
</dbReference>
<dbReference type="SMART" id="SM01182">
    <property type="entry name" value="EF-1_beta_acid"/>
    <property type="match status" value="14"/>
</dbReference>
<feature type="compositionally biased region" description="Basic and acidic residues" evidence="7">
    <location>
        <begin position="579"/>
        <end position="588"/>
    </location>
</feature>
<feature type="region of interest" description="Disordered" evidence="7">
    <location>
        <begin position="2922"/>
        <end position="3059"/>
    </location>
</feature>
<feature type="compositionally biased region" description="Basic residues" evidence="7">
    <location>
        <begin position="2707"/>
        <end position="2721"/>
    </location>
</feature>
<feature type="compositionally biased region" description="Basic and acidic residues" evidence="7">
    <location>
        <begin position="2729"/>
        <end position="2753"/>
    </location>
</feature>
<feature type="compositionally biased region" description="Polar residues" evidence="7">
    <location>
        <begin position="1332"/>
        <end position="1347"/>
    </location>
</feature>
<feature type="compositionally biased region" description="Basic residues" evidence="7">
    <location>
        <begin position="3635"/>
        <end position="3646"/>
    </location>
</feature>
<feature type="region of interest" description="Disordered" evidence="7">
    <location>
        <begin position="656"/>
        <end position="727"/>
    </location>
</feature>
<feature type="compositionally biased region" description="Basic and acidic residues" evidence="7">
    <location>
        <begin position="2762"/>
        <end position="2775"/>
    </location>
</feature>
<feature type="region of interest" description="Disordered" evidence="7">
    <location>
        <begin position="292"/>
        <end position="588"/>
    </location>
</feature>
<dbReference type="GO" id="GO:0003924">
    <property type="term" value="F:GTPase activity"/>
    <property type="evidence" value="ECO:0007669"/>
    <property type="project" value="InterPro"/>
</dbReference>
<feature type="compositionally biased region" description="Basic and acidic residues" evidence="7">
    <location>
        <begin position="2218"/>
        <end position="2277"/>
    </location>
</feature>
<feature type="region of interest" description="Disordered" evidence="7">
    <location>
        <begin position="4199"/>
        <end position="4219"/>
    </location>
</feature>
<dbReference type="InterPro" id="IPR027417">
    <property type="entry name" value="P-loop_NTPase"/>
</dbReference>
<comment type="caution">
    <text evidence="9">The sequence shown here is derived from an EMBL/GenBank/DDBJ whole genome shotgun (WGS) entry which is preliminary data.</text>
</comment>
<feature type="region of interest" description="Disordered" evidence="7">
    <location>
        <begin position="2668"/>
        <end position="2898"/>
    </location>
</feature>
<feature type="region of interest" description="Disordered" evidence="7">
    <location>
        <begin position="2504"/>
        <end position="2550"/>
    </location>
</feature>
<dbReference type="OrthoDB" id="9989112at2759"/>
<dbReference type="GO" id="GO:0005525">
    <property type="term" value="F:GTP binding"/>
    <property type="evidence" value="ECO:0007669"/>
    <property type="project" value="UniProtKB-KW"/>
</dbReference>
<organism evidence="9 10">
    <name type="scientific">Megalops atlanticus</name>
    <name type="common">Tarpon</name>
    <name type="synonym">Clupea gigantea</name>
    <dbReference type="NCBI Taxonomy" id="7932"/>
    <lineage>
        <taxon>Eukaryota</taxon>
        <taxon>Metazoa</taxon>
        <taxon>Chordata</taxon>
        <taxon>Craniata</taxon>
        <taxon>Vertebrata</taxon>
        <taxon>Euteleostomi</taxon>
        <taxon>Actinopterygii</taxon>
        <taxon>Neopterygii</taxon>
        <taxon>Teleostei</taxon>
        <taxon>Elopiformes</taxon>
        <taxon>Megalopidae</taxon>
        <taxon>Megalops</taxon>
    </lineage>
</organism>
<feature type="compositionally biased region" description="Basic and acidic residues" evidence="7">
    <location>
        <begin position="2521"/>
        <end position="2550"/>
    </location>
</feature>
<feature type="region of interest" description="Disordered" evidence="7">
    <location>
        <begin position="2065"/>
        <end position="2099"/>
    </location>
</feature>
<feature type="region of interest" description="Disordered" evidence="7">
    <location>
        <begin position="3620"/>
        <end position="3667"/>
    </location>
</feature>
<dbReference type="PROSITE" id="PS50222">
    <property type="entry name" value="EF_HAND_2"/>
    <property type="match status" value="1"/>
</dbReference>
<feature type="compositionally biased region" description="Basic and acidic residues" evidence="7">
    <location>
        <begin position="1616"/>
        <end position="1631"/>
    </location>
</feature>
<proteinExistence type="predicted"/>
<dbReference type="PROSITE" id="PS51419">
    <property type="entry name" value="RAB"/>
    <property type="match status" value="1"/>
</dbReference>
<evidence type="ECO:0000256" key="6">
    <source>
        <dbReference type="SAM" id="Coils"/>
    </source>
</evidence>
<accession>A0A9D3T6N4</accession>
<dbReference type="Proteomes" id="UP001046870">
    <property type="component" value="Chromosome 8"/>
</dbReference>
<feature type="compositionally biased region" description="Basic and acidic residues" evidence="7">
    <location>
        <begin position="3027"/>
        <end position="3046"/>
    </location>
</feature>
<feature type="compositionally biased region" description="Basic and acidic residues" evidence="7">
    <location>
        <begin position="492"/>
        <end position="507"/>
    </location>
</feature>
<feature type="compositionally biased region" description="Basic residues" evidence="7">
    <location>
        <begin position="1932"/>
        <end position="1953"/>
    </location>
</feature>
<keyword evidence="5" id="KW-0449">Lipoprotein</keyword>
<feature type="compositionally biased region" description="Basic and acidic residues" evidence="7">
    <location>
        <begin position="189"/>
        <end position="239"/>
    </location>
</feature>
<feature type="region of interest" description="Disordered" evidence="7">
    <location>
        <begin position="170"/>
        <end position="269"/>
    </location>
</feature>
<feature type="compositionally biased region" description="Polar residues" evidence="7">
    <location>
        <begin position="2965"/>
        <end position="2986"/>
    </location>
</feature>
<keyword evidence="6" id="KW-0175">Coiled coil</keyword>
<feature type="region of interest" description="Disordered" evidence="7">
    <location>
        <begin position="814"/>
        <end position="1048"/>
    </location>
</feature>
<feature type="compositionally biased region" description="Basic and acidic residues" evidence="7">
    <location>
        <begin position="1181"/>
        <end position="1191"/>
    </location>
</feature>
<feature type="compositionally biased region" description="Basic and acidic residues" evidence="7">
    <location>
        <begin position="2443"/>
        <end position="2457"/>
    </location>
</feature>
<dbReference type="CDD" id="cd00154">
    <property type="entry name" value="Rab"/>
    <property type="match status" value="1"/>
</dbReference>
<feature type="region of interest" description="Disordered" evidence="7">
    <location>
        <begin position="2118"/>
        <end position="2143"/>
    </location>
</feature>
<keyword evidence="4" id="KW-0342">GTP-binding</keyword>
<feature type="region of interest" description="Disordered" evidence="7">
    <location>
        <begin position="20"/>
        <end position="141"/>
    </location>
</feature>
<dbReference type="Pfam" id="PF00071">
    <property type="entry name" value="Ras"/>
    <property type="match status" value="1"/>
</dbReference>
<feature type="compositionally biased region" description="Basic and acidic residues" evidence="7">
    <location>
        <begin position="878"/>
        <end position="902"/>
    </location>
</feature>
<evidence type="ECO:0000313" key="9">
    <source>
        <dbReference type="EMBL" id="KAG7472563.1"/>
    </source>
</evidence>
<reference evidence="9" key="1">
    <citation type="submission" date="2021-01" db="EMBL/GenBank/DDBJ databases">
        <authorList>
            <person name="Zahm M."/>
            <person name="Roques C."/>
            <person name="Cabau C."/>
            <person name="Klopp C."/>
            <person name="Donnadieu C."/>
            <person name="Jouanno E."/>
            <person name="Lampietro C."/>
            <person name="Louis A."/>
            <person name="Herpin A."/>
            <person name="Echchiki A."/>
            <person name="Berthelot C."/>
            <person name="Parey E."/>
            <person name="Roest-Crollius H."/>
            <person name="Braasch I."/>
            <person name="Postlethwait J."/>
            <person name="Bobe J."/>
            <person name="Montfort J."/>
            <person name="Bouchez O."/>
            <person name="Begum T."/>
            <person name="Mejri S."/>
            <person name="Adams A."/>
            <person name="Chen W.-J."/>
            <person name="Guiguen Y."/>
        </authorList>
    </citation>
    <scope>NUCLEOTIDE SEQUENCE</scope>
    <source>
        <strain evidence="9">YG-15Mar2019-1</strain>
        <tissue evidence="9">Brain</tissue>
    </source>
</reference>
<feature type="compositionally biased region" description="Acidic residues" evidence="7">
    <location>
        <begin position="2862"/>
        <end position="2873"/>
    </location>
</feature>
<feature type="compositionally biased region" description="Polar residues" evidence="7">
    <location>
        <begin position="2877"/>
        <end position="2898"/>
    </location>
</feature>
<feature type="compositionally biased region" description="Basic residues" evidence="7">
    <location>
        <begin position="78"/>
        <end position="92"/>
    </location>
</feature>
<feature type="region of interest" description="Disordered" evidence="7">
    <location>
        <begin position="1726"/>
        <end position="1826"/>
    </location>
</feature>
<feature type="region of interest" description="Disordered" evidence="7">
    <location>
        <begin position="3910"/>
        <end position="3933"/>
    </location>
</feature>
<feature type="compositionally biased region" description="Polar residues" evidence="7">
    <location>
        <begin position="3498"/>
        <end position="3509"/>
    </location>
</feature>
<feature type="compositionally biased region" description="Basic and acidic residues" evidence="7">
    <location>
        <begin position="401"/>
        <end position="413"/>
    </location>
</feature>
<feature type="compositionally biased region" description="Polar residues" evidence="7">
    <location>
        <begin position="2506"/>
        <end position="2519"/>
    </location>
</feature>
<dbReference type="Gene3D" id="1.10.238.10">
    <property type="entry name" value="EF-hand"/>
    <property type="match status" value="1"/>
</dbReference>
<dbReference type="SMART" id="SM00175">
    <property type="entry name" value="RAB"/>
    <property type="match status" value="1"/>
</dbReference>
<feature type="compositionally biased region" description="Basic residues" evidence="7">
    <location>
        <begin position="3002"/>
        <end position="3023"/>
    </location>
</feature>
<dbReference type="InterPro" id="IPR005225">
    <property type="entry name" value="Small_GTP-bd"/>
</dbReference>
<protein>
    <recommendedName>
        <fullName evidence="8">EF-hand domain-containing protein</fullName>
    </recommendedName>
</protein>
<dbReference type="InterPro" id="IPR011992">
    <property type="entry name" value="EF-hand-dom_pair"/>
</dbReference>
<feature type="compositionally biased region" description="Basic and acidic residues" evidence="7">
    <location>
        <begin position="3278"/>
        <end position="3321"/>
    </location>
</feature>
<feature type="compositionally biased region" description="Basic residues" evidence="7">
    <location>
        <begin position="1634"/>
        <end position="1648"/>
    </location>
</feature>
<dbReference type="SMART" id="SM00054">
    <property type="entry name" value="EFh"/>
    <property type="match status" value="2"/>
</dbReference>
<feature type="compositionally biased region" description="Basic residues" evidence="7">
    <location>
        <begin position="4210"/>
        <end position="4219"/>
    </location>
</feature>
<dbReference type="InterPro" id="IPR018247">
    <property type="entry name" value="EF_Hand_1_Ca_BS"/>
</dbReference>
<feature type="compositionally biased region" description="Basic and acidic residues" evidence="7">
    <location>
        <begin position="3412"/>
        <end position="3424"/>
    </location>
</feature>
<feature type="region of interest" description="Disordered" evidence="7">
    <location>
        <begin position="1889"/>
        <end position="2038"/>
    </location>
</feature>
<feature type="compositionally biased region" description="Basic and acidic residues" evidence="7">
    <location>
        <begin position="3356"/>
        <end position="3402"/>
    </location>
</feature>
<feature type="compositionally biased region" description="Polar residues" evidence="7">
    <location>
        <begin position="3620"/>
        <end position="3629"/>
    </location>
</feature>
<feature type="compositionally biased region" description="Basic and acidic residues" evidence="7">
    <location>
        <begin position="2818"/>
        <end position="2861"/>
    </location>
</feature>
<dbReference type="InterPro" id="IPR018940">
    <property type="entry name" value="EF-1_beta_acid_region_euk"/>
</dbReference>
<feature type="region of interest" description="Disordered" evidence="7">
    <location>
        <begin position="3109"/>
        <end position="3599"/>
    </location>
</feature>
<feature type="compositionally biased region" description="Basic and acidic residues" evidence="7">
    <location>
        <begin position="1440"/>
        <end position="1484"/>
    </location>
</feature>
<feature type="compositionally biased region" description="Polar residues" evidence="7">
    <location>
        <begin position="819"/>
        <end position="829"/>
    </location>
</feature>
<feature type="domain" description="EF-hand" evidence="8">
    <location>
        <begin position="3706"/>
        <end position="3741"/>
    </location>
</feature>
<dbReference type="GO" id="GO:0005509">
    <property type="term" value="F:calcium ion binding"/>
    <property type="evidence" value="ECO:0007669"/>
    <property type="project" value="InterPro"/>
</dbReference>
<feature type="compositionally biased region" description="Basic and acidic residues" evidence="7">
    <location>
        <begin position="1270"/>
        <end position="1285"/>
    </location>
</feature>
<feature type="compositionally biased region" description="Polar residues" evidence="7">
    <location>
        <begin position="2803"/>
        <end position="2816"/>
    </location>
</feature>
<dbReference type="PROSITE" id="PS51421">
    <property type="entry name" value="RAS"/>
    <property type="match status" value="1"/>
</dbReference>
<feature type="region of interest" description="Disordered" evidence="7">
    <location>
        <begin position="1109"/>
        <end position="1362"/>
    </location>
</feature>
<keyword evidence="3" id="KW-0106">Calcium</keyword>
<sequence>MMKLMVKKLCNLTEESVIGDNQQESEEHMLLGKSPDLAFNLNDNQGRSQGFESPIPQLDQSEHSEQIKEEEHDGSHLPTRKRKVGSSRRNRSAAKNQRGRGWEELEEEREGEKGDQEGMEKETEMNEGSGGEPEMRQTYEEVVGAREEEEVGVLKKQSSPDEHNLHIEAIITPNDKNMDSTMKNPQTEGGDKEMEERGERNIKEGGTEAEVSKEEKASAIVEMREEVLGLEKEQGNKEEDEREEELEIKSAPTSVTSTYESEISDQSQEIEHSTFAGEMETVQDTQVILGRTENQEHESEPDGTKHHSLIEDSVIRSDHHQSEEHMLLGKSPDLAFSLDDSQGRSQEIESPIPQLDQSEHFGQIEEEEHDDSQLTMRKRKMGSSRRSRFTAKNKRGQRLGEFGEEREGEKGEQEEMEKETENEMNQGSGGGKEVWEIGNEVEEDREKEEETKSELKEYETKERKAERERDEMQEEERIKEDVITVEMVESTEEGKGVDCSKDEHVGEIMEEESGLEGNPDLEPFRGETENEDSSLQTLSLSHSEGKLEGVTSLGEENNLPSETLQQQSCPLLEDTPTVHPKELTNDTPFLEHTEAQITDQSKDSDNQLFSAQSDQLVASEEFPAEPLNAQSTIQMSETQTSQGEHNLHIESVIISDDQNMDSEMKTPHAQDREIKIEKKKEDIDERGTEGEKREDEKGSAIEEMNKEVFVMEQEQGSKEEEEMEEKMDIELAPTSVSSIYQPEISDQPQQVEHSTFAGEMETVQDTQVILGRTENIEHESELDGTKHHSLIEDSVIRSDLHQSEEHMLLGKSPDLAFNLNDNQGRSQGFESPIPQLDQSEHSEQIKEEEHDGSHLPTRKRKVGSSRRNRSAAKNQRGRGWEELGEEREGEKGDQEGMEKETEMNEGSGGEPEMRQTYEEVVGAREEEEVGVLKKQSSPDEHNLHIEAIITPNDKNMDSTMKNPQTEGGDKEMEERGERDIKEGGTEAEVSKEEKGSAIVEMREEVLGLEKEQGNKEEDEREEELEIKSVPTSVTSTYESEISDQSQEIEHSTFDGEIETVQDTQVILGRTENIEHESEIDGTKHHSLIEDSVIGSDHHQSEEHMLLGKSPDLAFSLDDSQGRSQEIESPIPQLDQSEHFGQIEEEEHDDSQLTMRKRKMGSSRRSRFTAKNKRGQRLGEFGQEREGEKGEQEEMEKETENEMNQGSGGGKEVWETGNEVEEDREKEEETKSELKEYETKERKAERERDEMQEEERIKEDVITVEMVESTEEGKGVDCSKDEHVGEIMEEESGLEGNPDLEPFRGETENEDSSLQTLSLSHSEGKLEGVTSLGEENNLPSETLQQQSCPLLEDTPTVHPKELTNDTPFLEHTEAQITNQSKDSDNQLFSAQSDQLVASEEFPAEPLNAQSTIQMSETQTSQGEHNLHIESVIISDDQNMDSEMRTPHAQDREIKIEEKKEDIDERGTEGEKREDEKGSAIEEMNKEVFVMEQEQGSKEEEEMEEKMDIELVPTSVTSIYQPEISDQPQQVEHSTFAGEMETVQGTQVILDRTENIERESELDGTKHHSLIEDSVIRSDHHQSEEHMLLGKSPDPAFNLNDNQGRSQGFESPIPQLDQSEHSEQIKEEEHDGSHLPTRKRKVGSSRRSRSAAKNQRGRGWEELEEEREGEKGDQEGMEKETEMNEGSGGEPKMRQTYEEVVGAREEEEVGVLKKQSSPDEHNLHIEAIITPNDKNMDSTMKNPQTEGGDKEMEERGERDIKEGGTEAEVSKEEKGSAIVEMREEVLGLEKEQGNKEEDEREEELEIKSVPTSVTSTYESEISDQSQEIEHSTFAGEIETVQDTQVILGRTENIEHESEVDGTKHHSLIEDSVIGSDHHQSEEHMLLGKSPDLAFSLDDSQGRSQEIESPIPQLDQSEHFGQIEEEEHDDSQLTMRKRKMGSSRRSRFTAKNKRGQRLGEFGEEREGEKGEQEEMEKETENEMNQGSGGGKEVWEIGNEAEEDREKEEETKSELKEYETKERKAERERDEMQEEERIKEDVITVEMVESTEEGKGVDCSKDENVGEIMEEESGLEGNPDLEPFRGETENEDSSLQTLSLSHSEGKLEGVTSLGEENNLPSETLQQQSCPLLEDTPTVHPKELTNDTPFLEHTEAQIIDQSKDSDNQLFSAQSEQLVASEEFPAEPLNTQSTIQMSETQTSQGEHNLHIESVIISDDQNMDSEMKTLHAQDKDRENKGRGEGDIKEGSTEGHMKEDKNGSAHEEMKEEVLGLEEEQGKKDEEEREEEMGMAMGPTSVSSIYKSETSRQPQQFEDSSVAEKMGSVQDTQVPHERIVHVDESDGKKLHSMIEDTVIGDDPQQSEGHILQEKSLDLTFDFNDSHGGSQDTESPVPQVDQSEHCGQIEEEEHDGSQLSMRKRKMGSSRRSRSVAKNQKGRGWEEFGEETEGEKGDQEGKEKKTEMNEGSGGEPEMRQTYEEVVGAREEEEVGVLKKQSSPNEHYFHIESIIIPNDQNMDSTNKNLQAQDGDKDMEERGERHIEQEGTKVEMTKEEKASAIEEMKEEVLELEKEQGNKEGEEREVVLEIGLAPTPVFSIHESDISDQPQEIEHSTFDGEMETVRDTLVLLGKTENIKYESEVDGIKHHRLIEDSVTASDHHQTEEHMLLGKSSDLAFNLNDNQDRSQGFESPIPQLDQSEHSEQIKEEEHDDSHLTMRKRKMGSSRRSRSAAKNQRGRGWEELGEEREGEKGDQEGMEKETEMNEGSGGEPEMRQTYEEVVGAREEEEVGVLKKQSSPDEHNLHIESIIIPNDQNMDSTMKNPQAQDGDKEMEDSGGKEGGTEAEMAKEEKGSAIVEMREEVLGLEKEQGNEEGEEREEVLEIESVPTSVTSVYESEISDQSQQVEHSTFAGEMETVQDTQVILGRTENIEHESELDGTKHHSLIEDSVIRSDHHQSEEHMLLGKSPDLAFSLDDSQGRSQETESPIPQLNQSEHFGQAEEEEDDDSQLTMRKRKMGSSRRSRFTAKNKRGQRLGEFGEEKGGEKGEEGIEKETENEMNQGSGGGKEVRQTYEEVVGAREEEEEGVLKKQFSPDEHNLHIQSIIIPNYQNIYSTMKNPQAQDGDNEMEERRERHIKEEGTEPEMSKAEKGSAMEEMKEEVLGLEKEEDTVICSDHHQSEEHMLLGKSPDLTFSLDDSQGRSQETESPIPQLDQSEHFGQAEEDGCDDSHLAMRKRKMGSSRRSRFSAKNRRGGGWEELGEEGEGETGEQEGKENEMKEASGGGTAVKEQEKEAEDMKKKEEDGADSEIKEYEAKESKEGKTETKQMHEEHLEGEEHDDSWSTNRKRKTGSFHKSCLTAKNQHGRRLGEEREVEKGELGGMDKEEQDEMHVGGEADGRETDKEAVLDWREEGGEAESGVQEYETKERQDQETGKKQVCVGHAESERHEDSSPAHRKKKMGSSRRGLFGAKKQTETQGGRRQFGVERGGEYKGERENEKEGQTVMENVGNVTSHLQSPPLQVTPPHADSSLIESSFELERREASSACQGSEQPRDPATEDIQEGLSEDTERKDKKQEVKNEKEESAIEETKEETLDSLIMDGEKNKEKIKRKEEIRQGKAQTFVSSLHSVGQPEITNHPGTQLPPVKRKLGSSRRARSNALKAERDLGRTDQRGREEDPKVAAILQKIQDVFHRWDIEEKGFITWEEMQGLGRELDISAAELHQVFERLDVDRDGLITPQDFAAGFRELIQFQQHKAEAPAFVYQSDASILSEEVDDNDRKRFVSMLDDLGAYKILQERIQEHNVGVQELYEEMERQISTEKERANREGFEKSRSQVAEMEEQLVKKNSEIEELISVQDELEGSLKQLLRQQQQTAEENQELCRTNQELEAQLKRIRGQLHDTLRHIRGVRRSIDRGASLPRLQRLASAPEGAGGEAEEVPSPQVVPDVQVFQRFGSMLDQDFWQDRYTGPADVKPNVTPQNSAPHKRLISIEEDPLPDLVSLAQPAPPRHGEVLWEKQSGPTREGRQSMSDSSPSLSVPDVLYNVVLVGNSSVGKTSFMKRFQSGEFSLEHCATIGLDSCIQTLLVDGARVILQLWDTAGQERYHSITKQILRKAQGLILMYDITSSQTFLAVRDWLSCIQEGAPDDVIIILLGNKNDSSNREVSSEEGERLARENKIHFMECSAATGDNVSQSMQTLARMLKQKVDKQQEANVTLHKDPQKKKKSGCC</sequence>
<feature type="compositionally biased region" description="Polar residues" evidence="7">
    <location>
        <begin position="1311"/>
        <end position="1320"/>
    </location>
</feature>
<feature type="compositionally biased region" description="Basic residues" evidence="7">
    <location>
        <begin position="1154"/>
        <end position="1175"/>
    </location>
</feature>
<feature type="compositionally biased region" description="Basic and acidic residues" evidence="7">
    <location>
        <begin position="838"/>
        <end position="853"/>
    </location>
</feature>
<dbReference type="SUPFAM" id="SSF47473">
    <property type="entry name" value="EF-hand"/>
    <property type="match status" value="1"/>
</dbReference>
<dbReference type="PANTHER" id="PTHR47977">
    <property type="entry name" value="RAS-RELATED PROTEIN RAB"/>
    <property type="match status" value="1"/>
</dbReference>
<feature type="compositionally biased region" description="Basic and acidic residues" evidence="7">
    <location>
        <begin position="3260"/>
        <end position="3269"/>
    </location>
</feature>
<evidence type="ECO:0000256" key="5">
    <source>
        <dbReference type="ARBA" id="ARBA00023288"/>
    </source>
</evidence>
<dbReference type="PROSITE" id="PS51420">
    <property type="entry name" value="RHO"/>
    <property type="match status" value="1"/>
</dbReference>
<feature type="compositionally biased region" description="Basic and acidic residues" evidence="7">
    <location>
        <begin position="1745"/>
        <end position="1795"/>
    </location>
</feature>
<feature type="compositionally biased region" description="Basic residues" evidence="7">
    <location>
        <begin position="3222"/>
        <end position="3242"/>
    </location>
</feature>
<feature type="compositionally biased region" description="Basic and acidic residues" evidence="7">
    <location>
        <begin position="3119"/>
        <end position="3155"/>
    </location>
</feature>
<evidence type="ECO:0000256" key="3">
    <source>
        <dbReference type="ARBA" id="ARBA00022837"/>
    </source>
</evidence>
<feature type="compositionally biased region" description="Polar residues" evidence="7">
    <location>
        <begin position="2377"/>
        <end position="2386"/>
    </location>
</feature>
<dbReference type="SMART" id="SM00173">
    <property type="entry name" value="RAS"/>
    <property type="match status" value="1"/>
</dbReference>
<feature type="compositionally biased region" description="Basic and acidic residues" evidence="7">
    <location>
        <begin position="3557"/>
        <end position="3583"/>
    </location>
</feature>
<feature type="compositionally biased region" description="Acidic residues" evidence="7">
    <location>
        <begin position="3547"/>
        <end position="3556"/>
    </location>
</feature>
<dbReference type="SMART" id="SM00174">
    <property type="entry name" value="RHO"/>
    <property type="match status" value="1"/>
</dbReference>
<dbReference type="FunFam" id="3.40.50.300:FF:001129">
    <property type="entry name" value="ras-related protein Rab-44 isoform X2"/>
    <property type="match status" value="1"/>
</dbReference>
<feature type="region of interest" description="Disordered" evidence="7">
    <location>
        <begin position="4002"/>
        <end position="4025"/>
    </location>
</feature>
<feature type="region of interest" description="Disordered" evidence="7">
    <location>
        <begin position="1434"/>
        <end position="1505"/>
    </location>
</feature>
<feature type="compositionally biased region" description="Basic and acidic residues" evidence="7">
    <location>
        <begin position="3432"/>
        <end position="3442"/>
    </location>
</feature>
<evidence type="ECO:0000313" key="10">
    <source>
        <dbReference type="Proteomes" id="UP001046870"/>
    </source>
</evidence>
<dbReference type="InterPro" id="IPR002048">
    <property type="entry name" value="EF_hand_dom"/>
</dbReference>
<feature type="compositionally biased region" description="Polar residues" evidence="7">
    <location>
        <begin position="2291"/>
        <end position="2310"/>
    </location>
</feature>
<feature type="compositionally biased region" description="Basic and acidic residues" evidence="7">
    <location>
        <begin position="60"/>
        <end position="75"/>
    </location>
</feature>
<evidence type="ECO:0000259" key="8">
    <source>
        <dbReference type="PROSITE" id="PS50222"/>
    </source>
</evidence>
<feature type="compositionally biased region" description="Basic and acidic residues" evidence="7">
    <location>
        <begin position="3651"/>
        <end position="3667"/>
    </location>
</feature>
<gene>
    <name evidence="9" type="ORF">MATL_G00110120</name>
</gene>
<feature type="compositionally biased region" description="Basic and acidic residues" evidence="7">
    <location>
        <begin position="3472"/>
        <end position="3490"/>
    </location>
</feature>
<evidence type="ECO:0000256" key="1">
    <source>
        <dbReference type="ARBA" id="ARBA00022723"/>
    </source>
</evidence>
<feature type="coiled-coil region" evidence="6">
    <location>
        <begin position="3782"/>
        <end position="3895"/>
    </location>
</feature>
<feature type="compositionally biased region" description="Basic and acidic residues" evidence="7">
    <location>
        <begin position="911"/>
        <end position="924"/>
    </location>
</feature>
<dbReference type="NCBIfam" id="TIGR00231">
    <property type="entry name" value="small_GTP"/>
    <property type="match status" value="1"/>
</dbReference>
<feature type="compositionally biased region" description="Polar residues" evidence="7">
    <location>
        <begin position="1597"/>
        <end position="1607"/>
    </location>
</feature>
<keyword evidence="10" id="KW-1185">Reference proteome</keyword>
<dbReference type="PROSITE" id="PS00018">
    <property type="entry name" value="EF_HAND_1"/>
    <property type="match status" value="1"/>
</dbReference>
<feature type="compositionally biased region" description="Polar residues" evidence="7">
    <location>
        <begin position="41"/>
        <end position="51"/>
    </location>
</feature>
<feature type="compositionally biased region" description="Polar residues" evidence="7">
    <location>
        <begin position="2670"/>
        <end position="2680"/>
    </location>
</feature>
<feature type="region of interest" description="Disordered" evidence="7">
    <location>
        <begin position="2211"/>
        <end position="2471"/>
    </location>
</feature>
<dbReference type="PRINTS" id="PR00449">
    <property type="entry name" value="RASTRNSFRMNG"/>
</dbReference>
<feature type="compositionally biased region" description="Basic residues" evidence="7">
    <location>
        <begin position="376"/>
        <end position="397"/>
    </location>
</feature>
<feature type="compositionally biased region" description="Basic and acidic residues" evidence="7">
    <location>
        <begin position="1666"/>
        <end position="1680"/>
    </location>
</feature>
<evidence type="ECO:0000256" key="2">
    <source>
        <dbReference type="ARBA" id="ARBA00022741"/>
    </source>
</evidence>
<dbReference type="Gene3D" id="3.40.50.300">
    <property type="entry name" value="P-loop containing nucleotide triphosphate hydrolases"/>
    <property type="match status" value="1"/>
</dbReference>
<feature type="compositionally biased region" description="Basic residues" evidence="7">
    <location>
        <begin position="2411"/>
        <end position="2424"/>
    </location>
</feature>
<feature type="region of interest" description="Disordered" evidence="7">
    <location>
        <begin position="1552"/>
        <end position="1695"/>
    </location>
</feature>
<feature type="compositionally biased region" description="Basic residues" evidence="7">
    <location>
        <begin position="856"/>
        <end position="870"/>
    </location>
</feature>
<feature type="compositionally biased region" description="Basic and acidic residues" evidence="7">
    <location>
        <begin position="1957"/>
        <end position="1969"/>
    </location>
</feature>
<feature type="compositionally biased region" description="Basic and acidic residues" evidence="7">
    <location>
        <begin position="293"/>
        <end position="327"/>
    </location>
</feature>
<feature type="compositionally biased region" description="Basic and acidic residues" evidence="7">
    <location>
        <begin position="3590"/>
        <end position="3599"/>
    </location>
</feature>
<dbReference type="InterPro" id="IPR050227">
    <property type="entry name" value="Rab"/>
</dbReference>
<feature type="compositionally biased region" description="Basic and acidic residues" evidence="7">
    <location>
        <begin position="448"/>
        <end position="482"/>
    </location>
</feature>
<feature type="compositionally biased region" description="Basic and acidic residues" evidence="7">
    <location>
        <begin position="2689"/>
        <end position="2706"/>
    </location>
</feature>
<evidence type="ECO:0000256" key="7">
    <source>
        <dbReference type="SAM" id="MobiDB-lite"/>
    </source>
</evidence>
<feature type="compositionally biased region" description="Polar residues" evidence="7">
    <location>
        <begin position="554"/>
        <end position="569"/>
    </location>
</feature>
<feature type="compositionally biased region" description="Basic and acidic residues" evidence="7">
    <location>
        <begin position="967"/>
        <end position="1017"/>
    </location>
</feature>
<feature type="compositionally biased region" description="Basic and acidic residues" evidence="7">
    <location>
        <begin position="1226"/>
        <end position="1260"/>
    </location>
</feature>
<dbReference type="EMBL" id="JAFDVH010000008">
    <property type="protein sequence ID" value="KAG7472563.1"/>
    <property type="molecule type" value="Genomic_DNA"/>
</dbReference>
<feature type="compositionally biased region" description="Basic and acidic residues" evidence="7">
    <location>
        <begin position="2325"/>
        <end position="2345"/>
    </location>
</feature>
<dbReference type="InterPro" id="IPR001806">
    <property type="entry name" value="Small_GTPase"/>
</dbReference>